<comment type="subcellular location">
    <subcellularLocation>
        <location evidence="1 11">Endoplasmic reticulum membrane</location>
        <topology evidence="1 11">Multi-pass membrane protein</topology>
    </subcellularLocation>
</comment>
<comment type="pathway">
    <text evidence="2">Lipid metabolism.</text>
</comment>
<evidence type="ECO:0000256" key="11">
    <source>
        <dbReference type="PIRNR" id="PIRNR000439"/>
    </source>
</evidence>
<gene>
    <name evidence="15" type="ORF">NEMBOFW57_000428</name>
</gene>
<comment type="caution">
    <text evidence="15">The sequence shown here is derived from an EMBL/GenBank/DDBJ whole genome shotgun (WGS) entry which is preliminary data.</text>
</comment>
<evidence type="ECO:0000256" key="9">
    <source>
        <dbReference type="ARBA" id="ARBA00023315"/>
    </source>
</evidence>
<evidence type="ECO:0000256" key="5">
    <source>
        <dbReference type="ARBA" id="ARBA00022692"/>
    </source>
</evidence>
<dbReference type="InterPro" id="IPR004299">
    <property type="entry name" value="MBOAT_fam"/>
</dbReference>
<feature type="compositionally biased region" description="Basic and acidic residues" evidence="13">
    <location>
        <begin position="23"/>
        <end position="32"/>
    </location>
</feature>
<feature type="transmembrane region" description="Helical" evidence="14">
    <location>
        <begin position="324"/>
        <end position="345"/>
    </location>
</feature>
<keyword evidence="4 11" id="KW-0808">Transferase</keyword>
<name>A0AAD4EZM9_9PEZI</name>
<dbReference type="EMBL" id="JAHCVI010000001">
    <property type="protein sequence ID" value="KAG7290427.1"/>
    <property type="molecule type" value="Genomic_DNA"/>
</dbReference>
<feature type="transmembrane region" description="Helical" evidence="14">
    <location>
        <begin position="468"/>
        <end position="487"/>
    </location>
</feature>
<comment type="function">
    <text evidence="10">Sterol O-acyltransferase that catalyzes the formation of stery esters.</text>
</comment>
<dbReference type="PANTHER" id="PTHR10408">
    <property type="entry name" value="STEROL O-ACYLTRANSFERASE"/>
    <property type="match status" value="1"/>
</dbReference>
<dbReference type="GO" id="GO:0005789">
    <property type="term" value="C:endoplasmic reticulum membrane"/>
    <property type="evidence" value="ECO:0007669"/>
    <property type="project" value="UniProtKB-SubCell"/>
</dbReference>
<organism evidence="15 16">
    <name type="scientific">Staphylotrichum longicolle</name>
    <dbReference type="NCBI Taxonomy" id="669026"/>
    <lineage>
        <taxon>Eukaryota</taxon>
        <taxon>Fungi</taxon>
        <taxon>Dikarya</taxon>
        <taxon>Ascomycota</taxon>
        <taxon>Pezizomycotina</taxon>
        <taxon>Sordariomycetes</taxon>
        <taxon>Sordariomycetidae</taxon>
        <taxon>Sordariales</taxon>
        <taxon>Chaetomiaceae</taxon>
        <taxon>Staphylotrichum</taxon>
    </lineage>
</organism>
<comment type="similarity">
    <text evidence="3 11">Belongs to the membrane-bound acyltransferase family. Sterol o-acyltransferase subfamily.</text>
</comment>
<feature type="transmembrane region" description="Helical" evidence="14">
    <location>
        <begin position="365"/>
        <end position="384"/>
    </location>
</feature>
<keyword evidence="7 14" id="KW-1133">Transmembrane helix</keyword>
<evidence type="ECO:0000256" key="2">
    <source>
        <dbReference type="ARBA" id="ARBA00005189"/>
    </source>
</evidence>
<dbReference type="PIRSF" id="PIRSF000439">
    <property type="entry name" value="Oat_ACAT_DAG_ARE"/>
    <property type="match status" value="1"/>
</dbReference>
<evidence type="ECO:0000256" key="6">
    <source>
        <dbReference type="ARBA" id="ARBA00022824"/>
    </source>
</evidence>
<evidence type="ECO:0000256" key="12">
    <source>
        <dbReference type="PIRSR" id="PIRSR000439-1"/>
    </source>
</evidence>
<feature type="transmembrane region" description="Helical" evidence="14">
    <location>
        <begin position="151"/>
        <end position="177"/>
    </location>
</feature>
<feature type="active site" evidence="12">
    <location>
        <position position="457"/>
    </location>
</feature>
<dbReference type="GO" id="GO:0019432">
    <property type="term" value="P:triglyceride biosynthetic process"/>
    <property type="evidence" value="ECO:0007669"/>
    <property type="project" value="TreeGrafter"/>
</dbReference>
<evidence type="ECO:0000256" key="7">
    <source>
        <dbReference type="ARBA" id="ARBA00022989"/>
    </source>
</evidence>
<dbReference type="AlphaFoldDB" id="A0AAD4EZM9"/>
<keyword evidence="5 14" id="KW-0812">Transmembrane</keyword>
<evidence type="ECO:0000313" key="15">
    <source>
        <dbReference type="EMBL" id="KAG7290427.1"/>
    </source>
</evidence>
<evidence type="ECO:0000256" key="8">
    <source>
        <dbReference type="ARBA" id="ARBA00023136"/>
    </source>
</evidence>
<keyword evidence="8 11" id="KW-0472">Membrane</keyword>
<evidence type="ECO:0000256" key="14">
    <source>
        <dbReference type="SAM" id="Phobius"/>
    </source>
</evidence>
<evidence type="ECO:0000256" key="4">
    <source>
        <dbReference type="ARBA" id="ARBA00022679"/>
    </source>
</evidence>
<dbReference type="PANTHER" id="PTHR10408:SF7">
    <property type="entry name" value="DIACYLGLYCEROL O-ACYLTRANSFERASE 1"/>
    <property type="match status" value="1"/>
</dbReference>
<protein>
    <recommendedName>
        <fullName evidence="11">O-acyltransferase</fullName>
    </recommendedName>
</protein>
<keyword evidence="9 11" id="KW-0012">Acyltransferase</keyword>
<keyword evidence="16" id="KW-1185">Reference proteome</keyword>
<dbReference type="GO" id="GO:0004144">
    <property type="term" value="F:diacylglycerol O-acyltransferase activity"/>
    <property type="evidence" value="ECO:0007669"/>
    <property type="project" value="UniProtKB-ARBA"/>
</dbReference>
<keyword evidence="6 11" id="KW-0256">Endoplasmic reticulum</keyword>
<dbReference type="Pfam" id="PF03062">
    <property type="entry name" value="MBOAT"/>
    <property type="match status" value="1"/>
</dbReference>
<reference evidence="15" key="1">
    <citation type="submission" date="2023-02" db="EMBL/GenBank/DDBJ databases">
        <authorList>
            <person name="Palmer J.M."/>
        </authorList>
    </citation>
    <scope>NUCLEOTIDE SEQUENCE</scope>
    <source>
        <strain evidence="15">FW57</strain>
    </source>
</reference>
<accession>A0AAD4EZM9</accession>
<feature type="transmembrane region" description="Helical" evidence="14">
    <location>
        <begin position="208"/>
        <end position="231"/>
    </location>
</feature>
<evidence type="ECO:0000256" key="1">
    <source>
        <dbReference type="ARBA" id="ARBA00004477"/>
    </source>
</evidence>
<dbReference type="Proteomes" id="UP001197093">
    <property type="component" value="Unassembled WGS sequence"/>
</dbReference>
<evidence type="ECO:0000313" key="16">
    <source>
        <dbReference type="Proteomes" id="UP001197093"/>
    </source>
</evidence>
<evidence type="ECO:0000256" key="10">
    <source>
        <dbReference type="ARBA" id="ARBA00023568"/>
    </source>
</evidence>
<feature type="transmembrane region" description="Helical" evidence="14">
    <location>
        <begin position="499"/>
        <end position="524"/>
    </location>
</feature>
<proteinExistence type="inferred from homology"/>
<feature type="region of interest" description="Disordered" evidence="13">
    <location>
        <begin position="1"/>
        <end position="39"/>
    </location>
</feature>
<evidence type="ECO:0000256" key="13">
    <source>
        <dbReference type="SAM" id="MobiDB-lite"/>
    </source>
</evidence>
<evidence type="ECO:0000256" key="3">
    <source>
        <dbReference type="ARBA" id="ARBA00009010"/>
    </source>
</evidence>
<dbReference type="InterPro" id="IPR014371">
    <property type="entry name" value="Oat_ACAT_DAG_ARE"/>
</dbReference>
<sequence>MEWTTSFSSAPDDANGNGVTRRIPADKLELRRSSSSPDLLITPAETPVAVSVAASVAGSVDGSADSSPISTDELKKAFRNKYRHVQAIHSQSRPSCLSHDAVETPSFVGFRNLMAIVLVASNLRLVIENIQKYGVLVCIKCHNFGKSDVRLGLLLFFLIPCHFLVSYLIELVAAANARDQRAKTHKKTGRSSPTVDQSRKFERTWRTLRVAHCINVIAVLAITTYVVYFHIHHPLIGTTAEVHALIVCLKTASYALTNRDLRHAYLHPVRGELDALPPIYKECPYPYNITFSNLIYFWAAPTLVYQPAYPRTDKIRWGFVFKRVVEVVCLCAFIWFLSAQYAAPVLLNSLDKMHSLEYVAIFERLLKLSTISVGIWLAGFVGVFQSSMNALAEVTRFGDREFYEPWWNSESLGEYWRTWNKPVYSFFRRHVYGPLRARGWGHQGASTIVFLLSAFLHELMVGVPTHNLIGIAFLGMAFQLPLIHFTQRLERMRSPAGKLMGNITFWVTFTILGQPFAVLMYFYAWQAKYGSVGRARELGLAAGGRGRVPLFEFLL</sequence>